<keyword evidence="5" id="KW-0812">Transmembrane</keyword>
<proteinExistence type="inferred from homology"/>
<dbReference type="Proteomes" id="UP001317516">
    <property type="component" value="Plasmid p100"/>
</dbReference>
<keyword evidence="5" id="KW-1133">Transmembrane helix</keyword>
<geneLocation type="plasmid" evidence="6 7">
    <name>p100</name>
</geneLocation>
<feature type="transmembrane region" description="Helical" evidence="5">
    <location>
        <begin position="12"/>
        <end position="31"/>
    </location>
</feature>
<dbReference type="RefSeq" id="WP_281862231.1">
    <property type="nucleotide sequence ID" value="NZ_AP027071.1"/>
</dbReference>
<evidence type="ECO:0000313" key="6">
    <source>
        <dbReference type="EMBL" id="BDU63371.1"/>
    </source>
</evidence>
<organism evidence="6 7">
    <name type="scientific">Candidatus Borrelia fainii</name>
    <dbReference type="NCBI Taxonomy" id="2518322"/>
    <lineage>
        <taxon>Bacteria</taxon>
        <taxon>Pseudomonadati</taxon>
        <taxon>Spirochaetota</taxon>
        <taxon>Spirochaetia</taxon>
        <taxon>Spirochaetales</taxon>
        <taxon>Borreliaceae</taxon>
        <taxon>Borrelia</taxon>
    </lineage>
</organism>
<evidence type="ECO:0000256" key="2">
    <source>
        <dbReference type="ARBA" id="ARBA00018692"/>
    </source>
</evidence>
<accession>A0ABM8DLC8</accession>
<gene>
    <name evidence="6" type="ORF">BOFE_09110</name>
</gene>
<protein>
    <recommendedName>
        <fullName evidence="2">Protein BptA</fullName>
    </recommendedName>
    <alternativeName>
        <fullName evidence="4">Borrelial persistence in ticks protein A</fullName>
    </alternativeName>
</protein>
<reference evidence="6 7" key="1">
    <citation type="submission" date="2022-11" db="EMBL/GenBank/DDBJ databases">
        <title>Genome sequence of clinical isolate of the human pathogenic Borrelia fainii.</title>
        <authorList>
            <person name="Itokawa K."/>
            <person name="Sato K."/>
            <person name="Qiu Y."/>
        </authorList>
    </citation>
    <scope>NUCLEOTIDE SEQUENCE [LARGE SCALE GENOMIC DNA]</scope>
    <source>
        <strain evidence="6 7">Qtaro</strain>
        <plasmid evidence="6 7">p100</plasmid>
    </source>
</reference>
<evidence type="ECO:0000313" key="7">
    <source>
        <dbReference type="Proteomes" id="UP001317516"/>
    </source>
</evidence>
<sequence>MDKIKSLLFKIYIFLFICFCIFFIFFVIMYLNGLFSNRVFSTGERYFSNPHTSMIRENTYFKEFGFHGIKSMFFKELYVSKDSFDFKSLQDAEREKIVSSYPSFTLRLKVVDKGRLMKFKNVVFDGVNAIYNDNITKPEFNLSNEPYFSIIGNNDVDQKYLGEYPVKVVNDLTIAFNESLFKVLREQAKLKITLISHDNVEYSIETGNFLSDSRFDIIH</sequence>
<evidence type="ECO:0000256" key="5">
    <source>
        <dbReference type="SAM" id="Phobius"/>
    </source>
</evidence>
<keyword evidence="5" id="KW-0472">Membrane</keyword>
<keyword evidence="7" id="KW-1185">Reference proteome</keyword>
<evidence type="ECO:0000256" key="1">
    <source>
        <dbReference type="ARBA" id="ARBA00010700"/>
    </source>
</evidence>
<name>A0ABM8DLC8_9SPIR</name>
<dbReference type="Pfam" id="PF17044">
    <property type="entry name" value="BPTA"/>
    <property type="match status" value="1"/>
</dbReference>
<keyword evidence="3" id="KW-0843">Virulence</keyword>
<evidence type="ECO:0000256" key="3">
    <source>
        <dbReference type="ARBA" id="ARBA00023026"/>
    </source>
</evidence>
<dbReference type="InterPro" id="IPR031471">
    <property type="entry name" value="BptA"/>
</dbReference>
<evidence type="ECO:0000256" key="4">
    <source>
        <dbReference type="ARBA" id="ARBA00031297"/>
    </source>
</evidence>
<comment type="similarity">
    <text evidence="1">Belongs to the BptA family.</text>
</comment>
<keyword evidence="6" id="KW-0614">Plasmid</keyword>
<dbReference type="EMBL" id="AP027071">
    <property type="protein sequence ID" value="BDU63371.1"/>
    <property type="molecule type" value="Genomic_DNA"/>
</dbReference>